<comment type="caution">
    <text evidence="3">The sequence shown here is derived from an EMBL/GenBank/DDBJ whole genome shotgun (WGS) entry which is preliminary data.</text>
</comment>
<sequence length="305" mass="31594">MRDPLDTTVVVYDPQELLSAAQHRRLRAAAGDLVLVEPGFATLGDLVPGVDAAGRTTATLHADCDLPAVRTAGTVSGGGRLYDARHADGATSCLRAKGGAGIVQLEAHGVRTTVLGVGAALQNGTVVHDGNAALALNLLGGHHALIWYLPGFDDLGGGGPPASLADLTPPWVTPLMLLLLVTALAAALWRGRRLGRVVVENLPVTVRASETMEGRARLYERAGARVHALDAIRIGTTARLGRLLGMPRTATVHEIADAAAAVTGRPRPEVAAILVDALPESDARLVALSDALQKLEDDTAAAVRP</sequence>
<dbReference type="InterPro" id="IPR025646">
    <property type="entry name" value="DUF4350"/>
</dbReference>
<dbReference type="RefSeq" id="WP_284253191.1">
    <property type="nucleotide sequence ID" value="NZ_BSVB01000001.1"/>
</dbReference>
<evidence type="ECO:0000313" key="3">
    <source>
        <dbReference type="EMBL" id="GMA94197.1"/>
    </source>
</evidence>
<evidence type="ECO:0000256" key="1">
    <source>
        <dbReference type="SAM" id="Phobius"/>
    </source>
</evidence>
<keyword evidence="1" id="KW-0472">Membrane</keyword>
<protein>
    <recommendedName>
        <fullName evidence="2">DUF4350 domain-containing protein</fullName>
    </recommendedName>
</protein>
<dbReference type="EMBL" id="BSVB01000001">
    <property type="protein sequence ID" value="GMA94197.1"/>
    <property type="molecule type" value="Genomic_DNA"/>
</dbReference>
<dbReference type="Pfam" id="PF14258">
    <property type="entry name" value="DUF4350"/>
    <property type="match status" value="1"/>
</dbReference>
<gene>
    <name evidence="3" type="ORF">GCM10025881_10210</name>
</gene>
<dbReference type="Proteomes" id="UP001157034">
    <property type="component" value="Unassembled WGS sequence"/>
</dbReference>
<keyword evidence="1" id="KW-1133">Transmembrane helix</keyword>
<evidence type="ECO:0000313" key="4">
    <source>
        <dbReference type="Proteomes" id="UP001157034"/>
    </source>
</evidence>
<feature type="domain" description="DUF4350" evidence="2">
    <location>
        <begin position="3"/>
        <end position="139"/>
    </location>
</feature>
<keyword evidence="1" id="KW-0812">Transmembrane</keyword>
<feature type="transmembrane region" description="Helical" evidence="1">
    <location>
        <begin position="171"/>
        <end position="189"/>
    </location>
</feature>
<reference evidence="4" key="1">
    <citation type="journal article" date="2019" name="Int. J. Syst. Evol. Microbiol.">
        <title>The Global Catalogue of Microorganisms (GCM) 10K type strain sequencing project: providing services to taxonomists for standard genome sequencing and annotation.</title>
        <authorList>
            <consortium name="The Broad Institute Genomics Platform"/>
            <consortium name="The Broad Institute Genome Sequencing Center for Infectious Disease"/>
            <person name="Wu L."/>
            <person name="Ma J."/>
        </authorList>
    </citation>
    <scope>NUCLEOTIDE SEQUENCE [LARGE SCALE GENOMIC DNA]</scope>
    <source>
        <strain evidence="4">NBRC 108894</strain>
    </source>
</reference>
<keyword evidence="4" id="KW-1185">Reference proteome</keyword>
<name>A0ABQ6K0Q6_9MICO</name>
<accession>A0ABQ6K0Q6</accession>
<evidence type="ECO:0000259" key="2">
    <source>
        <dbReference type="Pfam" id="PF14258"/>
    </source>
</evidence>
<organism evidence="3 4">
    <name type="scientific">Pseudolysinimonas kribbensis</name>
    <dbReference type="NCBI Taxonomy" id="433641"/>
    <lineage>
        <taxon>Bacteria</taxon>
        <taxon>Bacillati</taxon>
        <taxon>Actinomycetota</taxon>
        <taxon>Actinomycetes</taxon>
        <taxon>Micrococcales</taxon>
        <taxon>Microbacteriaceae</taxon>
        <taxon>Pseudolysinimonas</taxon>
    </lineage>
</organism>
<proteinExistence type="predicted"/>